<evidence type="ECO:0000313" key="1">
    <source>
        <dbReference type="EMBL" id="KAJ0024530.1"/>
    </source>
</evidence>
<name>A0ACC0XSS9_9ROSI</name>
<keyword evidence="2" id="KW-1185">Reference proteome</keyword>
<protein>
    <submittedName>
        <fullName evidence="1">Uncharacterized protein</fullName>
    </submittedName>
</protein>
<comment type="caution">
    <text evidence="1">The sequence shown here is derived from an EMBL/GenBank/DDBJ whole genome shotgun (WGS) entry which is preliminary data.</text>
</comment>
<dbReference type="Proteomes" id="UP001163603">
    <property type="component" value="Chromosome 10"/>
</dbReference>
<gene>
    <name evidence="1" type="ORF">Pint_07681</name>
</gene>
<organism evidence="1 2">
    <name type="scientific">Pistacia integerrima</name>
    <dbReference type="NCBI Taxonomy" id="434235"/>
    <lineage>
        <taxon>Eukaryota</taxon>
        <taxon>Viridiplantae</taxon>
        <taxon>Streptophyta</taxon>
        <taxon>Embryophyta</taxon>
        <taxon>Tracheophyta</taxon>
        <taxon>Spermatophyta</taxon>
        <taxon>Magnoliopsida</taxon>
        <taxon>eudicotyledons</taxon>
        <taxon>Gunneridae</taxon>
        <taxon>Pentapetalae</taxon>
        <taxon>rosids</taxon>
        <taxon>malvids</taxon>
        <taxon>Sapindales</taxon>
        <taxon>Anacardiaceae</taxon>
        <taxon>Pistacia</taxon>
    </lineage>
</organism>
<proteinExistence type="predicted"/>
<sequence length="105" mass="11874">MVSKLGLHPAMEDERATKIRSTPSRLWCWSRMGFNRYGAAKESFGPHPCPCFLRGIPTLDEAGRGRTFMPRRRGPTPTLTRSSSSSSLRKFATSMLLKSMKRVKK</sequence>
<dbReference type="EMBL" id="CM047745">
    <property type="protein sequence ID" value="KAJ0024530.1"/>
    <property type="molecule type" value="Genomic_DNA"/>
</dbReference>
<accession>A0ACC0XSS9</accession>
<evidence type="ECO:0000313" key="2">
    <source>
        <dbReference type="Proteomes" id="UP001163603"/>
    </source>
</evidence>
<reference evidence="2" key="1">
    <citation type="journal article" date="2023" name="G3 (Bethesda)">
        <title>Genome assembly and association tests identify interacting loci associated with vigor, precocity, and sex in interspecific pistachio rootstocks.</title>
        <authorList>
            <person name="Palmer W."/>
            <person name="Jacygrad E."/>
            <person name="Sagayaradj S."/>
            <person name="Cavanaugh K."/>
            <person name="Han R."/>
            <person name="Bertier L."/>
            <person name="Beede B."/>
            <person name="Kafkas S."/>
            <person name="Golino D."/>
            <person name="Preece J."/>
            <person name="Michelmore R."/>
        </authorList>
    </citation>
    <scope>NUCLEOTIDE SEQUENCE [LARGE SCALE GENOMIC DNA]</scope>
</reference>